<evidence type="ECO:0000313" key="3">
    <source>
        <dbReference type="EMBL" id="KAK7413196.1"/>
    </source>
</evidence>
<feature type="compositionally biased region" description="Basic and acidic residues" evidence="2">
    <location>
        <begin position="426"/>
        <end position="448"/>
    </location>
</feature>
<sequence length="737" mass="83568">MSDHIQENERLRRKLEEVQREWKEVQREWKEVQREQEAAKARAENQQQTTFDEYLRYCHQYLFKSLKIQRISQSTAGGTTDVTDKCYPLSLRSWKGFIDKQQRHYIITQDILQDERLLPSQLGVVEMGKTTCKRPLASEEDLKIFEHLALEYPVENIISLVGLRSSTLPIGQELDCAAVSFENQPHSLIESGPGEGEDEIFDEDIKRPRGQSGPEEIARNQKTSTKVGPDSWCFYTNHCGAKKIAFPVEYKAAHKVPVEGLRQALRNEDLFTRVISRNSSGRLSTDKEVRLQDKMEETVAKALTQIFHYMVRVDTAYGYLTTGTSLIFLWVRDDDPRVLYHYMLEPERDAEGDDGSRVVPFYTAVAQLATFCLWACQPPKRPKGWSEDAMSLLKRWPQPYNEMEIPTTDDEGSTEATRSTSSYVDPTERLPRPGRSSCKDAETIRKDDDDGDDDDGDARDGEGPHGYGLVPATRTSKKRKGVSSGSDNFEGAETSSGQEHEARQYCTQGCLLGLKRRHPLDENCPNVSLHRASGSGSQHPIDVAELARLTHAQLGRRLGRHCEPLDGYGKYGARGALFRLTLPQYGYTFVGKGTFAAAVRHLRHEGRVYERLERLQGEVVPVYLGNIDLERPYYLIAADIVHMLLMSWAGEEAATAGVANLAAETERSIQAVLSEGVQHNDLRAANMVWNPERCCVMLIDFDQATLPTPYQHRQVLKWSRKKRNRREDKPLGSRAAT</sequence>
<keyword evidence="4" id="KW-1185">Reference proteome</keyword>
<feature type="region of interest" description="Disordered" evidence="2">
    <location>
        <begin position="717"/>
        <end position="737"/>
    </location>
</feature>
<feature type="region of interest" description="Disordered" evidence="2">
    <location>
        <begin position="400"/>
        <end position="502"/>
    </location>
</feature>
<dbReference type="InterPro" id="IPR011009">
    <property type="entry name" value="Kinase-like_dom_sf"/>
</dbReference>
<comment type="caution">
    <text evidence="3">The sequence shown here is derived from an EMBL/GenBank/DDBJ whole genome shotgun (WGS) entry which is preliminary data.</text>
</comment>
<feature type="compositionally biased region" description="Polar residues" evidence="2">
    <location>
        <begin position="483"/>
        <end position="497"/>
    </location>
</feature>
<keyword evidence="1" id="KW-0175">Coiled coil</keyword>
<dbReference type="PANTHER" id="PTHR37171:SF1">
    <property type="entry name" value="SERINE_THREONINE-PROTEIN KINASE YRZF-RELATED"/>
    <property type="match status" value="1"/>
</dbReference>
<organism evidence="3 4">
    <name type="scientific">Neonectria punicea</name>
    <dbReference type="NCBI Taxonomy" id="979145"/>
    <lineage>
        <taxon>Eukaryota</taxon>
        <taxon>Fungi</taxon>
        <taxon>Dikarya</taxon>
        <taxon>Ascomycota</taxon>
        <taxon>Pezizomycotina</taxon>
        <taxon>Sordariomycetes</taxon>
        <taxon>Hypocreomycetidae</taxon>
        <taxon>Hypocreales</taxon>
        <taxon>Nectriaceae</taxon>
        <taxon>Neonectria</taxon>
    </lineage>
</organism>
<evidence type="ECO:0008006" key="5">
    <source>
        <dbReference type="Google" id="ProtNLM"/>
    </source>
</evidence>
<evidence type="ECO:0000256" key="2">
    <source>
        <dbReference type="SAM" id="MobiDB-lite"/>
    </source>
</evidence>
<name>A0ABR1GWL5_9HYPO</name>
<proteinExistence type="predicted"/>
<protein>
    <recommendedName>
        <fullName evidence="5">Protein kinase domain-containing protein</fullName>
    </recommendedName>
</protein>
<dbReference type="Proteomes" id="UP001498476">
    <property type="component" value="Unassembled WGS sequence"/>
</dbReference>
<gene>
    <name evidence="3" type="ORF">QQX98_007920</name>
</gene>
<feature type="compositionally biased region" description="Polar residues" evidence="2">
    <location>
        <begin position="414"/>
        <end position="424"/>
    </location>
</feature>
<evidence type="ECO:0000313" key="4">
    <source>
        <dbReference type="Proteomes" id="UP001498476"/>
    </source>
</evidence>
<feature type="coiled-coil region" evidence="1">
    <location>
        <begin position="1"/>
        <end position="49"/>
    </location>
</feature>
<dbReference type="InterPro" id="IPR052396">
    <property type="entry name" value="Meiotic_Drive_Suppr_Kinase"/>
</dbReference>
<accession>A0ABR1GWL5</accession>
<dbReference type="EMBL" id="JAZAVJ010000136">
    <property type="protein sequence ID" value="KAK7413196.1"/>
    <property type="molecule type" value="Genomic_DNA"/>
</dbReference>
<dbReference type="PANTHER" id="PTHR37171">
    <property type="entry name" value="SERINE/THREONINE-PROTEIN KINASE YRZF-RELATED"/>
    <property type="match status" value="1"/>
</dbReference>
<reference evidence="3 4" key="1">
    <citation type="journal article" date="2025" name="Microbiol. Resour. Announc.">
        <title>Draft genome sequences for Neonectria magnoliae and Neonectria punicea, canker pathogens of Liriodendron tulipifera and Acer saccharum in West Virginia.</title>
        <authorList>
            <person name="Petronek H.M."/>
            <person name="Kasson M.T."/>
            <person name="Metheny A.M."/>
            <person name="Stauder C.M."/>
            <person name="Lovett B."/>
            <person name="Lynch S.C."/>
            <person name="Garnas J.R."/>
            <person name="Kasson L.R."/>
            <person name="Stajich J.E."/>
        </authorList>
    </citation>
    <scope>NUCLEOTIDE SEQUENCE [LARGE SCALE GENOMIC DNA]</scope>
    <source>
        <strain evidence="3 4">NRRL 64653</strain>
    </source>
</reference>
<dbReference type="SUPFAM" id="SSF56112">
    <property type="entry name" value="Protein kinase-like (PK-like)"/>
    <property type="match status" value="1"/>
</dbReference>
<evidence type="ECO:0000256" key="1">
    <source>
        <dbReference type="SAM" id="Coils"/>
    </source>
</evidence>